<proteinExistence type="predicted"/>
<organism evidence="3 4">
    <name type="scientific">Lasiosphaeria hispida</name>
    <dbReference type="NCBI Taxonomy" id="260671"/>
    <lineage>
        <taxon>Eukaryota</taxon>
        <taxon>Fungi</taxon>
        <taxon>Dikarya</taxon>
        <taxon>Ascomycota</taxon>
        <taxon>Pezizomycotina</taxon>
        <taxon>Sordariomycetes</taxon>
        <taxon>Sordariomycetidae</taxon>
        <taxon>Sordariales</taxon>
        <taxon>Lasiosphaeriaceae</taxon>
        <taxon>Lasiosphaeria</taxon>
    </lineage>
</organism>
<keyword evidence="2" id="KW-0472">Membrane</keyword>
<evidence type="ECO:0000256" key="1">
    <source>
        <dbReference type="SAM" id="MobiDB-lite"/>
    </source>
</evidence>
<dbReference type="AlphaFoldDB" id="A0AAJ0HV38"/>
<keyword evidence="2" id="KW-0812">Transmembrane</keyword>
<dbReference type="Proteomes" id="UP001275084">
    <property type="component" value="Unassembled WGS sequence"/>
</dbReference>
<evidence type="ECO:0000313" key="3">
    <source>
        <dbReference type="EMBL" id="KAK3363457.1"/>
    </source>
</evidence>
<accession>A0AAJ0HV38</accession>
<keyword evidence="4" id="KW-1185">Reference proteome</keyword>
<comment type="caution">
    <text evidence="3">The sequence shown here is derived from an EMBL/GenBank/DDBJ whole genome shotgun (WGS) entry which is preliminary data.</text>
</comment>
<evidence type="ECO:0000256" key="2">
    <source>
        <dbReference type="SAM" id="Phobius"/>
    </source>
</evidence>
<feature type="compositionally biased region" description="Basic and acidic residues" evidence="1">
    <location>
        <begin position="176"/>
        <end position="196"/>
    </location>
</feature>
<name>A0AAJ0HV38_9PEZI</name>
<dbReference type="EMBL" id="JAUIQD010000001">
    <property type="protein sequence ID" value="KAK3363457.1"/>
    <property type="molecule type" value="Genomic_DNA"/>
</dbReference>
<gene>
    <name evidence="3" type="ORF">B0T25DRAFT_42162</name>
</gene>
<sequence>MPKTRWRLRRPKFVPDVLFLDDDADEIPSNNRPATLSESTPASEAPAIPRPIPTDYLLLVESDGKEGVTREETTSYDITPLGGDDVFDVTELDITIGIPSTSLGVPCQYARLSRERNDVLVVCLAVAFLLVVLTVETWGSLCRSARQSLRKEGAIRLEEEATREPLSIRACSEAPETVHREKADRQTELPHHTVLR</sequence>
<reference evidence="3" key="1">
    <citation type="journal article" date="2023" name="Mol. Phylogenet. Evol.">
        <title>Genome-scale phylogeny and comparative genomics of the fungal order Sordariales.</title>
        <authorList>
            <person name="Hensen N."/>
            <person name="Bonometti L."/>
            <person name="Westerberg I."/>
            <person name="Brannstrom I.O."/>
            <person name="Guillou S."/>
            <person name="Cros-Aarteil S."/>
            <person name="Calhoun S."/>
            <person name="Haridas S."/>
            <person name="Kuo A."/>
            <person name="Mondo S."/>
            <person name="Pangilinan J."/>
            <person name="Riley R."/>
            <person name="LaButti K."/>
            <person name="Andreopoulos B."/>
            <person name="Lipzen A."/>
            <person name="Chen C."/>
            <person name="Yan M."/>
            <person name="Daum C."/>
            <person name="Ng V."/>
            <person name="Clum A."/>
            <person name="Steindorff A."/>
            <person name="Ohm R.A."/>
            <person name="Martin F."/>
            <person name="Silar P."/>
            <person name="Natvig D.O."/>
            <person name="Lalanne C."/>
            <person name="Gautier V."/>
            <person name="Ament-Velasquez S.L."/>
            <person name="Kruys A."/>
            <person name="Hutchinson M.I."/>
            <person name="Powell A.J."/>
            <person name="Barry K."/>
            <person name="Miller A.N."/>
            <person name="Grigoriev I.V."/>
            <person name="Debuchy R."/>
            <person name="Gladieux P."/>
            <person name="Hiltunen Thoren M."/>
            <person name="Johannesson H."/>
        </authorList>
    </citation>
    <scope>NUCLEOTIDE SEQUENCE</scope>
    <source>
        <strain evidence="3">CBS 955.72</strain>
    </source>
</reference>
<evidence type="ECO:0000313" key="4">
    <source>
        <dbReference type="Proteomes" id="UP001275084"/>
    </source>
</evidence>
<feature type="transmembrane region" description="Helical" evidence="2">
    <location>
        <begin position="119"/>
        <end position="141"/>
    </location>
</feature>
<feature type="compositionally biased region" description="Polar residues" evidence="1">
    <location>
        <begin position="28"/>
        <end position="42"/>
    </location>
</feature>
<protein>
    <submittedName>
        <fullName evidence="3">Uncharacterized protein</fullName>
    </submittedName>
</protein>
<reference evidence="3" key="2">
    <citation type="submission" date="2023-06" db="EMBL/GenBank/DDBJ databases">
        <authorList>
            <consortium name="Lawrence Berkeley National Laboratory"/>
            <person name="Haridas S."/>
            <person name="Hensen N."/>
            <person name="Bonometti L."/>
            <person name="Westerberg I."/>
            <person name="Brannstrom I.O."/>
            <person name="Guillou S."/>
            <person name="Cros-Aarteil S."/>
            <person name="Calhoun S."/>
            <person name="Kuo A."/>
            <person name="Mondo S."/>
            <person name="Pangilinan J."/>
            <person name="Riley R."/>
            <person name="Labutti K."/>
            <person name="Andreopoulos B."/>
            <person name="Lipzen A."/>
            <person name="Chen C."/>
            <person name="Yanf M."/>
            <person name="Daum C."/>
            <person name="Ng V."/>
            <person name="Clum A."/>
            <person name="Steindorff A."/>
            <person name="Ohm R."/>
            <person name="Martin F."/>
            <person name="Silar P."/>
            <person name="Natvig D."/>
            <person name="Lalanne C."/>
            <person name="Gautier V."/>
            <person name="Ament-Velasquez S.L."/>
            <person name="Kruys A."/>
            <person name="Hutchinson M.I."/>
            <person name="Powell A.J."/>
            <person name="Barry K."/>
            <person name="Miller A.N."/>
            <person name="Grigoriev I.V."/>
            <person name="Debuchy R."/>
            <person name="Gladieux P."/>
            <person name="Thoren M.H."/>
            <person name="Johannesson H."/>
        </authorList>
    </citation>
    <scope>NUCLEOTIDE SEQUENCE</scope>
    <source>
        <strain evidence="3">CBS 955.72</strain>
    </source>
</reference>
<feature type="region of interest" description="Disordered" evidence="1">
    <location>
        <begin position="175"/>
        <end position="196"/>
    </location>
</feature>
<feature type="region of interest" description="Disordered" evidence="1">
    <location>
        <begin position="24"/>
        <end position="49"/>
    </location>
</feature>
<keyword evidence="2" id="KW-1133">Transmembrane helix</keyword>